<evidence type="ECO:0000256" key="3">
    <source>
        <dbReference type="ARBA" id="ARBA00023295"/>
    </source>
</evidence>
<dbReference type="Pfam" id="PF00331">
    <property type="entry name" value="Glyco_hydro_10"/>
    <property type="match status" value="1"/>
</dbReference>
<evidence type="ECO:0000313" key="7">
    <source>
        <dbReference type="EMBL" id="ADX05683.1"/>
    </source>
</evidence>
<organism evidence="7">
    <name type="scientific">uncultured organism</name>
    <dbReference type="NCBI Taxonomy" id="155900"/>
    <lineage>
        <taxon>unclassified sequences</taxon>
        <taxon>environmental samples</taxon>
    </lineage>
</organism>
<dbReference type="EMBL" id="HQ706016">
    <property type="protein sequence ID" value="ADX05683.1"/>
    <property type="molecule type" value="Genomic_DNA"/>
</dbReference>
<dbReference type="AlphaFoldDB" id="E9NSI8"/>
<accession>E9NSI8</accession>
<dbReference type="InterPro" id="IPR001000">
    <property type="entry name" value="GH10_dom"/>
</dbReference>
<keyword evidence="1" id="KW-0378">Hydrolase</keyword>
<feature type="domain" description="GH10" evidence="6">
    <location>
        <begin position="67"/>
        <end position="406"/>
    </location>
</feature>
<sequence length="417" mass="47235">MKKKIVLFLMLLSLVAMFAACGKENKSNGSTPAPTATDTPAAEPTATDTPTPSPTEAPTPTLSPLPDPDGVYLKDIYAQHGLKVGTCLNVMMTGNAQMATLIKEQFNSATMENDMKPEAILNEAKCKETGEVVVEFNQNALSMLKFAKENGIALRGHTLVWHSQTPEWFFHEDFDAKKPYVDRDTMLKRMESEIKQVFELLEELGYIDLFYAYDVVNEAWMEDGSLRVSNWKNIIGDDFIWHAFNFANKYAPQSIDLYYNDYNEQFKTDTLEAFVKTLVDADGNYLIDGIGFQAHLYTKDSLDQYFKTVDQLSALGLKIQLTELDVCLGKYQYPSIASAKTYAIQGRFVYELIEGLFKRIDAGTLKMDALTYWGFADAMSWRREYHPSLFDNNMKAKNAFYAAAQMKELSGYDYPEE</sequence>
<dbReference type="SMART" id="SM00633">
    <property type="entry name" value="Glyco_10"/>
    <property type="match status" value="1"/>
</dbReference>
<dbReference type="PANTHER" id="PTHR31490:SF90">
    <property type="entry name" value="ENDO-1,4-BETA-XYLANASE A"/>
    <property type="match status" value="1"/>
</dbReference>
<dbReference type="GO" id="GO:0000272">
    <property type="term" value="P:polysaccharide catabolic process"/>
    <property type="evidence" value="ECO:0007669"/>
    <property type="project" value="UniProtKB-KW"/>
</dbReference>
<proteinExistence type="predicted"/>
<feature type="region of interest" description="Disordered" evidence="5">
    <location>
        <begin position="25"/>
        <end position="66"/>
    </location>
</feature>
<feature type="compositionally biased region" description="Pro residues" evidence="5">
    <location>
        <begin position="51"/>
        <end position="66"/>
    </location>
</feature>
<keyword evidence="3" id="KW-0326">Glycosidase</keyword>
<name>E9NSI8_9ZZZZ</name>
<dbReference type="PANTHER" id="PTHR31490">
    <property type="entry name" value="GLYCOSYL HYDROLASE"/>
    <property type="match status" value="1"/>
</dbReference>
<dbReference type="Gene3D" id="3.20.20.80">
    <property type="entry name" value="Glycosidases"/>
    <property type="match status" value="1"/>
</dbReference>
<evidence type="ECO:0000256" key="2">
    <source>
        <dbReference type="ARBA" id="ARBA00023277"/>
    </source>
</evidence>
<dbReference type="InterPro" id="IPR017853">
    <property type="entry name" value="GH"/>
</dbReference>
<dbReference type="SUPFAM" id="SSF51445">
    <property type="entry name" value="(Trans)glycosidases"/>
    <property type="match status" value="1"/>
</dbReference>
<dbReference type="PRINTS" id="PR00134">
    <property type="entry name" value="GLHYDRLASE10"/>
</dbReference>
<dbReference type="PROSITE" id="PS51760">
    <property type="entry name" value="GH10_2"/>
    <property type="match status" value="1"/>
</dbReference>
<reference evidence="7" key="1">
    <citation type="journal article" date="2011" name="Science">
        <title>Metagenomic discovery of biomass-degrading genes and genomes from cow rumen.</title>
        <authorList>
            <person name="Hess M."/>
            <person name="Sczyrba A."/>
            <person name="Egan R."/>
            <person name="Kim T.W."/>
            <person name="Chokhawala H."/>
            <person name="Schroth G."/>
            <person name="Luo S."/>
            <person name="Clark D.S."/>
            <person name="Chen F."/>
            <person name="Zhang T."/>
            <person name="Mackie R.I."/>
            <person name="Pennacchio L.A."/>
            <person name="Tringe S.G."/>
            <person name="Visel A."/>
            <person name="Woyke T."/>
            <person name="Wang Z."/>
            <person name="Rubin E.M."/>
        </authorList>
    </citation>
    <scope>NUCLEOTIDE SEQUENCE</scope>
</reference>
<evidence type="ECO:0000256" key="5">
    <source>
        <dbReference type="SAM" id="MobiDB-lite"/>
    </source>
</evidence>
<evidence type="ECO:0000259" key="6">
    <source>
        <dbReference type="PROSITE" id="PS51760"/>
    </source>
</evidence>
<evidence type="ECO:0000256" key="1">
    <source>
        <dbReference type="ARBA" id="ARBA00022801"/>
    </source>
</evidence>
<dbReference type="GO" id="GO:0004553">
    <property type="term" value="F:hydrolase activity, hydrolyzing O-glycosyl compounds"/>
    <property type="evidence" value="ECO:0007669"/>
    <property type="project" value="InterPro"/>
</dbReference>
<evidence type="ECO:0000256" key="4">
    <source>
        <dbReference type="ARBA" id="ARBA00023326"/>
    </source>
</evidence>
<feature type="compositionally biased region" description="Low complexity" evidence="5">
    <location>
        <begin position="31"/>
        <end position="50"/>
    </location>
</feature>
<gene>
    <name evidence="7" type="ORF">SARM_0012</name>
</gene>
<keyword evidence="2" id="KW-0119">Carbohydrate metabolism</keyword>
<dbReference type="PROSITE" id="PS51257">
    <property type="entry name" value="PROKAR_LIPOPROTEIN"/>
    <property type="match status" value="1"/>
</dbReference>
<protein>
    <submittedName>
        <fullName evidence="7">Putative carbohydrate-active enzyme</fullName>
    </submittedName>
</protein>
<dbReference type="InterPro" id="IPR044846">
    <property type="entry name" value="GH10"/>
</dbReference>
<keyword evidence="4" id="KW-0624">Polysaccharide degradation</keyword>